<feature type="transmembrane region" description="Helical" evidence="6">
    <location>
        <begin position="119"/>
        <end position="139"/>
    </location>
</feature>
<evidence type="ECO:0000256" key="2">
    <source>
        <dbReference type="ARBA" id="ARBA00022448"/>
    </source>
</evidence>
<dbReference type="EMBL" id="CP118615">
    <property type="protein sequence ID" value="WDZ88122.1"/>
    <property type="molecule type" value="Genomic_DNA"/>
</dbReference>
<evidence type="ECO:0000256" key="6">
    <source>
        <dbReference type="SAM" id="Phobius"/>
    </source>
</evidence>
<evidence type="ECO:0000256" key="3">
    <source>
        <dbReference type="ARBA" id="ARBA00022692"/>
    </source>
</evidence>
<keyword evidence="2" id="KW-0813">Transport</keyword>
<feature type="transmembrane region" description="Helical" evidence="6">
    <location>
        <begin position="84"/>
        <end position="107"/>
    </location>
</feature>
<evidence type="ECO:0000256" key="4">
    <source>
        <dbReference type="ARBA" id="ARBA00022989"/>
    </source>
</evidence>
<proteinExistence type="predicted"/>
<comment type="subcellular location">
    <subcellularLocation>
        <location evidence="1">Cell membrane</location>
        <topology evidence="1">Multi-pass membrane protein</topology>
    </subcellularLocation>
</comment>
<evidence type="ECO:0000259" key="7">
    <source>
        <dbReference type="PROSITE" id="PS50850"/>
    </source>
</evidence>
<keyword evidence="4 6" id="KW-1133">Transmembrane helix</keyword>
<name>A0ABY8A1F8_9ACTN</name>
<sequence>MAMPVAGRLSDRLGARRPALTGAFVAALGAALGAAALTRVDAGGAWPALWAFVVGAGLGAVGAPTMGSLYRTLPRHQVPQGSSVLYMLNQLGAAVGIAVVALVVDLAGDADPARGFRYGYWWILACVLVILAGSSLLPGRPDPAGHVVRPADDGAVAGTP</sequence>
<organism evidence="8 9">
    <name type="scientific">Micromonospora cathayae</name>
    <dbReference type="NCBI Taxonomy" id="3028804"/>
    <lineage>
        <taxon>Bacteria</taxon>
        <taxon>Bacillati</taxon>
        <taxon>Actinomycetota</taxon>
        <taxon>Actinomycetes</taxon>
        <taxon>Micromonosporales</taxon>
        <taxon>Micromonosporaceae</taxon>
        <taxon>Micromonospora</taxon>
    </lineage>
</organism>
<dbReference type="Gene3D" id="1.20.1250.20">
    <property type="entry name" value="MFS general substrate transporter like domains"/>
    <property type="match status" value="1"/>
</dbReference>
<feature type="domain" description="Major facilitator superfamily (MFS) profile" evidence="7">
    <location>
        <begin position="1"/>
        <end position="160"/>
    </location>
</feature>
<dbReference type="PANTHER" id="PTHR42718:SF9">
    <property type="entry name" value="MAJOR FACILITATOR SUPERFAMILY MULTIDRUG TRANSPORTER MFSC"/>
    <property type="match status" value="1"/>
</dbReference>
<protein>
    <submittedName>
        <fullName evidence="8">MFS transporter</fullName>
    </submittedName>
</protein>
<accession>A0ABY8A1F8</accession>
<dbReference type="InterPro" id="IPR011701">
    <property type="entry name" value="MFS"/>
</dbReference>
<evidence type="ECO:0000256" key="5">
    <source>
        <dbReference type="ARBA" id="ARBA00023136"/>
    </source>
</evidence>
<keyword evidence="9" id="KW-1185">Reference proteome</keyword>
<dbReference type="Pfam" id="PF07690">
    <property type="entry name" value="MFS_1"/>
    <property type="match status" value="1"/>
</dbReference>
<keyword evidence="5 6" id="KW-0472">Membrane</keyword>
<dbReference type="InterPro" id="IPR036259">
    <property type="entry name" value="MFS_trans_sf"/>
</dbReference>
<evidence type="ECO:0000256" key="1">
    <source>
        <dbReference type="ARBA" id="ARBA00004651"/>
    </source>
</evidence>
<evidence type="ECO:0000313" key="8">
    <source>
        <dbReference type="EMBL" id="WDZ88122.1"/>
    </source>
</evidence>
<dbReference type="SUPFAM" id="SSF103473">
    <property type="entry name" value="MFS general substrate transporter"/>
    <property type="match status" value="1"/>
</dbReference>
<dbReference type="PROSITE" id="PS50850">
    <property type="entry name" value="MFS"/>
    <property type="match status" value="1"/>
</dbReference>
<evidence type="ECO:0000313" key="9">
    <source>
        <dbReference type="Proteomes" id="UP001219605"/>
    </source>
</evidence>
<dbReference type="InterPro" id="IPR020846">
    <property type="entry name" value="MFS_dom"/>
</dbReference>
<dbReference type="Proteomes" id="UP001219605">
    <property type="component" value="Chromosome"/>
</dbReference>
<feature type="transmembrane region" description="Helical" evidence="6">
    <location>
        <begin position="45"/>
        <end position="63"/>
    </location>
</feature>
<reference evidence="8 9" key="1">
    <citation type="submission" date="2023-02" db="EMBL/GenBank/DDBJ databases">
        <authorList>
            <person name="Mo P."/>
        </authorList>
    </citation>
    <scope>NUCLEOTIDE SEQUENCE [LARGE SCALE GENOMIC DNA]</scope>
    <source>
        <strain evidence="8 9">HUAS 3</strain>
    </source>
</reference>
<dbReference type="PANTHER" id="PTHR42718">
    <property type="entry name" value="MAJOR FACILITATOR SUPERFAMILY MULTIDRUG TRANSPORTER MFSC"/>
    <property type="match status" value="1"/>
</dbReference>
<gene>
    <name evidence="8" type="ORF">PVK37_20240</name>
</gene>
<keyword evidence="3 6" id="KW-0812">Transmembrane</keyword>